<keyword evidence="3" id="KW-1185">Reference proteome</keyword>
<organism evidence="2 3">
    <name type="scientific">Batillaria attramentaria</name>
    <dbReference type="NCBI Taxonomy" id="370345"/>
    <lineage>
        <taxon>Eukaryota</taxon>
        <taxon>Metazoa</taxon>
        <taxon>Spiralia</taxon>
        <taxon>Lophotrochozoa</taxon>
        <taxon>Mollusca</taxon>
        <taxon>Gastropoda</taxon>
        <taxon>Caenogastropoda</taxon>
        <taxon>Sorbeoconcha</taxon>
        <taxon>Cerithioidea</taxon>
        <taxon>Batillariidae</taxon>
        <taxon>Batillaria</taxon>
    </lineage>
</organism>
<dbReference type="EMBL" id="JACVVK020000104">
    <property type="protein sequence ID" value="KAK7492309.1"/>
    <property type="molecule type" value="Genomic_DNA"/>
</dbReference>
<evidence type="ECO:0000256" key="1">
    <source>
        <dbReference type="SAM" id="MobiDB-lite"/>
    </source>
</evidence>
<name>A0ABD0KZS6_9CAEN</name>
<sequence length="102" mass="11734">MCLGQQHFFKNSTELLRSQYEFQSSRDEKCSQCFSSWSQRPTETGCDSHLNAPVPQTSSHTSANEDTRVTDTHLNTRTRSPPKKRLKTGASDIREFFQKHVL</sequence>
<feature type="region of interest" description="Disordered" evidence="1">
    <location>
        <begin position="41"/>
        <end position="91"/>
    </location>
</feature>
<protein>
    <submittedName>
        <fullName evidence="2">Uncharacterized protein</fullName>
    </submittedName>
</protein>
<comment type="caution">
    <text evidence="2">The sequence shown here is derived from an EMBL/GenBank/DDBJ whole genome shotgun (WGS) entry which is preliminary data.</text>
</comment>
<proteinExistence type="predicted"/>
<gene>
    <name evidence="2" type="ORF">BaRGS_00016406</name>
</gene>
<accession>A0ABD0KZS6</accession>
<evidence type="ECO:0000313" key="3">
    <source>
        <dbReference type="Proteomes" id="UP001519460"/>
    </source>
</evidence>
<reference evidence="2 3" key="1">
    <citation type="journal article" date="2023" name="Sci. Data">
        <title>Genome assembly of the Korean intertidal mud-creeper Batillaria attramentaria.</title>
        <authorList>
            <person name="Patra A.K."/>
            <person name="Ho P.T."/>
            <person name="Jun S."/>
            <person name="Lee S.J."/>
            <person name="Kim Y."/>
            <person name="Won Y.J."/>
        </authorList>
    </citation>
    <scope>NUCLEOTIDE SEQUENCE [LARGE SCALE GENOMIC DNA]</scope>
    <source>
        <strain evidence="2">Wonlab-2016</strain>
    </source>
</reference>
<evidence type="ECO:0000313" key="2">
    <source>
        <dbReference type="EMBL" id="KAK7492309.1"/>
    </source>
</evidence>
<dbReference type="Proteomes" id="UP001519460">
    <property type="component" value="Unassembled WGS sequence"/>
</dbReference>
<dbReference type="AlphaFoldDB" id="A0ABD0KZS6"/>